<evidence type="ECO:0000313" key="1">
    <source>
        <dbReference type="EMBL" id="LAA71819.1"/>
    </source>
</evidence>
<reference evidence="1" key="1">
    <citation type="submission" date="2017-07" db="EMBL/GenBank/DDBJ databases">
        <authorList>
            <person name="Mikheyev A."/>
            <person name="Grau M."/>
        </authorList>
    </citation>
    <scope>NUCLEOTIDE SEQUENCE</scope>
    <source>
        <tissue evidence="1">Venom_gland</tissue>
    </source>
</reference>
<organism evidence="1">
    <name type="scientific">Micrurus lemniscatus lemniscatus</name>
    <dbReference type="NCBI Taxonomy" id="129467"/>
    <lineage>
        <taxon>Eukaryota</taxon>
        <taxon>Metazoa</taxon>
        <taxon>Chordata</taxon>
        <taxon>Craniata</taxon>
        <taxon>Vertebrata</taxon>
        <taxon>Euteleostomi</taxon>
        <taxon>Lepidosauria</taxon>
        <taxon>Squamata</taxon>
        <taxon>Bifurcata</taxon>
        <taxon>Unidentata</taxon>
        <taxon>Episquamata</taxon>
        <taxon>Toxicofera</taxon>
        <taxon>Serpentes</taxon>
        <taxon>Colubroidea</taxon>
        <taxon>Elapidae</taxon>
        <taxon>Elapinae</taxon>
        <taxon>Micrurus</taxon>
    </lineage>
</organism>
<protein>
    <submittedName>
        <fullName evidence="1">Uncharacterized protein</fullName>
    </submittedName>
</protein>
<accession>A0A2D4HIM8</accession>
<proteinExistence type="predicted"/>
<sequence>MSAGNQKLTFPMCACMPGSCSSSFWRSPAHARSYFSTQVPKTFASTAIDHPLRLNSSFKSQYFFKLLWTLYDDITFPPPPQYRLRTTDLGEGELIKFPLHIG</sequence>
<reference evidence="1" key="2">
    <citation type="submission" date="2017-11" db="EMBL/GenBank/DDBJ databases">
        <title>Coralsnake Venomics: Analyses of Venom Gland Transcriptomes and Proteomes of Six Brazilian Taxa.</title>
        <authorList>
            <person name="Aird S.D."/>
            <person name="Jorge da Silva N."/>
            <person name="Qiu L."/>
            <person name="Villar-Briones A."/>
            <person name="Aparecida-Saddi V."/>
            <person name="Campos-Telles M.P."/>
            <person name="Grau M."/>
            <person name="Mikheyev A.S."/>
        </authorList>
    </citation>
    <scope>NUCLEOTIDE SEQUENCE</scope>
    <source>
        <tissue evidence="1">Venom_gland</tissue>
    </source>
</reference>
<dbReference type="AlphaFoldDB" id="A0A2D4HIM8"/>
<name>A0A2D4HIM8_MICLE</name>
<dbReference type="EMBL" id="IACK01039155">
    <property type="protein sequence ID" value="LAA71819.1"/>
    <property type="molecule type" value="Transcribed_RNA"/>
</dbReference>